<dbReference type="Proteomes" id="UP000008888">
    <property type="component" value="Chromosome"/>
</dbReference>
<evidence type="ECO:0000256" key="7">
    <source>
        <dbReference type="ARBA" id="ARBA00022840"/>
    </source>
</evidence>
<organism evidence="11 12">
    <name type="scientific">Methylomonas methanica (strain DSM 25384 / MC09)</name>
    <dbReference type="NCBI Taxonomy" id="857087"/>
    <lineage>
        <taxon>Bacteria</taxon>
        <taxon>Pseudomonadati</taxon>
        <taxon>Pseudomonadota</taxon>
        <taxon>Gammaproteobacteria</taxon>
        <taxon>Methylococcales</taxon>
        <taxon>Methylococcaceae</taxon>
        <taxon>Methylomonas</taxon>
    </lineage>
</organism>
<name>G0A4U8_METMM</name>
<dbReference type="GO" id="GO:0008616">
    <property type="term" value="P:tRNA queuosine(34) biosynthetic process"/>
    <property type="evidence" value="ECO:0007669"/>
    <property type="project" value="UniProtKB-KW"/>
</dbReference>
<keyword evidence="7" id="KW-0067">ATP-binding</keyword>
<dbReference type="EC" id="6.3.4.20" evidence="9"/>
<reference evidence="12" key="3">
    <citation type="submission" date="2011-05" db="EMBL/GenBank/DDBJ databases">
        <title>Complete sequence of Methylomonas methanica MC09.</title>
        <authorList>
            <consortium name="US DOE Joint Genome Institute"/>
            <person name="Lucas S."/>
            <person name="Han J."/>
            <person name="Lapidus A."/>
            <person name="Cheng J.-F."/>
            <person name="Goodwin L."/>
            <person name="Pitluck S."/>
            <person name="Peters L."/>
            <person name="Mikhailova N."/>
            <person name="Teshima H."/>
            <person name="Han C."/>
            <person name="Tapia R."/>
            <person name="Land M."/>
            <person name="Hauser L."/>
            <person name="Kyrpides N."/>
            <person name="Ivanova N."/>
            <person name="Pagani I."/>
            <person name="Stein L."/>
            <person name="Woyke T."/>
        </authorList>
    </citation>
    <scope>NUCLEOTIDE SEQUENCE [LARGE SCALE GENOMIC DNA]</scope>
    <source>
        <strain evidence="12">MC09</strain>
    </source>
</reference>
<keyword evidence="6" id="KW-0862">Zinc</keyword>
<evidence type="ECO:0000256" key="3">
    <source>
        <dbReference type="ARBA" id="ARBA00022723"/>
    </source>
</evidence>
<reference key="2">
    <citation type="submission" date="2011-05" db="EMBL/GenBank/DDBJ databases">
        <title>Complete genome sequence of the aerobic marine methanotroph Methylomonas methanica MC09.</title>
        <authorList>
            <person name="Boden R."/>
            <person name="Cunliffe M."/>
            <person name="Scanlan J."/>
            <person name="Moussard H."/>
            <person name="Kits K.D."/>
            <person name="Klotz M."/>
            <person name="Jetten M."/>
            <person name="Vuilleumier S."/>
            <person name="Han J."/>
            <person name="Peters L."/>
            <person name="Mikhailova N."/>
            <person name="Teshima H."/>
            <person name="Tapia R."/>
            <person name="Kyrpides N."/>
            <person name="Ivanova N."/>
            <person name="Pagani I."/>
            <person name="Cheng J.-F."/>
            <person name="Goodwin L."/>
            <person name="Han C."/>
            <person name="Hauser L."/>
            <person name="Land M."/>
            <person name="Lapidus A."/>
            <person name="Lucas S."/>
            <person name="Pitluck S."/>
            <person name="Woyke T."/>
            <person name="Stein L.Y."/>
            <person name="Murrell C."/>
        </authorList>
    </citation>
    <scope>NUCLEOTIDE SEQUENCE</scope>
    <source>
        <strain>MC09</strain>
    </source>
</reference>
<evidence type="ECO:0000256" key="8">
    <source>
        <dbReference type="ARBA" id="ARBA00037993"/>
    </source>
</evidence>
<dbReference type="GO" id="GO:0005524">
    <property type="term" value="F:ATP binding"/>
    <property type="evidence" value="ECO:0007669"/>
    <property type="project" value="UniProtKB-KW"/>
</dbReference>
<dbReference type="PANTHER" id="PTHR42914:SF1">
    <property type="entry name" value="7-CYANO-7-DEAZAGUANINE SYNTHASE"/>
    <property type="match status" value="1"/>
</dbReference>
<evidence type="ECO:0000256" key="1">
    <source>
        <dbReference type="ARBA" id="ARBA00005061"/>
    </source>
</evidence>
<proteinExistence type="inferred from homology"/>
<dbReference type="STRING" id="857087.Metme_4499"/>
<gene>
    <name evidence="11" type="ordered locus">Metme_4499</name>
</gene>
<evidence type="ECO:0000256" key="4">
    <source>
        <dbReference type="ARBA" id="ARBA00022741"/>
    </source>
</evidence>
<keyword evidence="12" id="KW-1185">Reference proteome</keyword>
<dbReference type="SUPFAM" id="SSF52402">
    <property type="entry name" value="Adenine nucleotide alpha hydrolases-like"/>
    <property type="match status" value="1"/>
</dbReference>
<dbReference type="InterPro" id="IPR018317">
    <property type="entry name" value="QueC"/>
</dbReference>
<dbReference type="eggNOG" id="COG0603">
    <property type="taxonomic scope" value="Bacteria"/>
</dbReference>
<comment type="similarity">
    <text evidence="8">Belongs to the QueC family.</text>
</comment>
<protein>
    <recommendedName>
        <fullName evidence="9">7-cyano-7-deazaguanine synthase</fullName>
        <ecNumber evidence="9">6.3.4.20</ecNumber>
    </recommendedName>
</protein>
<evidence type="ECO:0000313" key="11">
    <source>
        <dbReference type="EMBL" id="AEG02839.1"/>
    </source>
</evidence>
<keyword evidence="3" id="KW-0479">Metal-binding</keyword>
<dbReference type="AlphaFoldDB" id="G0A4U8"/>
<sequence length="188" mass="20581">MHTEHMDKEALILVSGGIDSMACVHFMKCLGYSIRGIFINYGQASYEEEFRAVGKIQSHFNIEVDLVTISSGRKLGPGELIGRNALLISSALFSGNIKKGLVVIGVHAGTPYYDCSEAFIERMKNVVEEYSNGLVTLSAPFLDWDKGKVYKYFTNEALPLGITYSCESGTLPPCGTCASCLDRSKLEC</sequence>
<evidence type="ECO:0000256" key="5">
    <source>
        <dbReference type="ARBA" id="ARBA00022785"/>
    </source>
</evidence>
<dbReference type="KEGG" id="mmt:Metme_4499"/>
<dbReference type="PANTHER" id="PTHR42914">
    <property type="entry name" value="7-CYANO-7-DEAZAGUANINE SYNTHASE"/>
    <property type="match status" value="1"/>
</dbReference>
<keyword evidence="2" id="KW-0436">Ligase</keyword>
<evidence type="ECO:0000256" key="6">
    <source>
        <dbReference type="ARBA" id="ARBA00022833"/>
    </source>
</evidence>
<keyword evidence="4" id="KW-0547">Nucleotide-binding</keyword>
<accession>G0A4U8</accession>
<evidence type="ECO:0000256" key="10">
    <source>
        <dbReference type="ARBA" id="ARBA00047890"/>
    </source>
</evidence>
<dbReference type="Gene3D" id="3.40.50.620">
    <property type="entry name" value="HUPs"/>
    <property type="match status" value="1"/>
</dbReference>
<dbReference type="GO" id="GO:0016874">
    <property type="term" value="F:ligase activity"/>
    <property type="evidence" value="ECO:0007669"/>
    <property type="project" value="UniProtKB-KW"/>
</dbReference>
<evidence type="ECO:0000256" key="9">
    <source>
        <dbReference type="ARBA" id="ARBA00039149"/>
    </source>
</evidence>
<reference evidence="11 12" key="1">
    <citation type="journal article" date="2011" name="J. Bacteriol.">
        <title>Complete Genome Sequence of the Aerobic Marine Methanotroph Methylomonas methanica MC09.</title>
        <authorList>
            <person name="Boden R."/>
            <person name="Cunliffe M."/>
            <person name="Scanlan J."/>
            <person name="Moussard H."/>
            <person name="Kits K.D."/>
            <person name="Klotz M.G."/>
            <person name="Jetten M.S."/>
            <person name="Vuilleumier S."/>
            <person name="Han J."/>
            <person name="Peters L."/>
            <person name="Mikhailova N."/>
            <person name="Teshima H."/>
            <person name="Tapia R."/>
            <person name="Kyrpides N."/>
            <person name="Ivanova N."/>
            <person name="Pagani I."/>
            <person name="Cheng J.F."/>
            <person name="Goodwin L."/>
            <person name="Han C."/>
            <person name="Hauser L."/>
            <person name="Land M.L."/>
            <person name="Lapidus A."/>
            <person name="Lucas S."/>
            <person name="Pitluck S."/>
            <person name="Woyke T."/>
            <person name="Stein L."/>
            <person name="Murrell J.C."/>
        </authorList>
    </citation>
    <scope>NUCLEOTIDE SEQUENCE [LARGE SCALE GENOMIC DNA]</scope>
    <source>
        <strain evidence="11 12">MC09</strain>
    </source>
</reference>
<dbReference type="InterPro" id="IPR014729">
    <property type="entry name" value="Rossmann-like_a/b/a_fold"/>
</dbReference>
<keyword evidence="5" id="KW-0671">Queuosine biosynthesis</keyword>
<comment type="catalytic activity">
    <reaction evidence="10">
        <text>7-carboxy-7-carbaguanine + NH4(+) + 2 ATP = 7-cyano-7-carbaguanine + 2 AMP + 2 diphosphate + 2 H(+)</text>
        <dbReference type="Rhea" id="RHEA:27982"/>
        <dbReference type="ChEBI" id="CHEBI:15378"/>
        <dbReference type="ChEBI" id="CHEBI:28938"/>
        <dbReference type="ChEBI" id="CHEBI:30616"/>
        <dbReference type="ChEBI" id="CHEBI:33019"/>
        <dbReference type="ChEBI" id="CHEBI:45075"/>
        <dbReference type="ChEBI" id="CHEBI:61036"/>
        <dbReference type="ChEBI" id="CHEBI:456215"/>
        <dbReference type="EC" id="6.3.4.20"/>
    </reaction>
</comment>
<dbReference type="Pfam" id="PF06508">
    <property type="entry name" value="QueC"/>
    <property type="match status" value="2"/>
</dbReference>
<comment type="pathway">
    <text evidence="1">Purine metabolism; 7-cyano-7-deazaguanine biosynthesis.</text>
</comment>
<dbReference type="EMBL" id="CP002738">
    <property type="protein sequence ID" value="AEG02839.1"/>
    <property type="molecule type" value="Genomic_DNA"/>
</dbReference>
<dbReference type="HOGENOM" id="CLU_081854_1_0_6"/>
<evidence type="ECO:0000313" key="12">
    <source>
        <dbReference type="Proteomes" id="UP000008888"/>
    </source>
</evidence>
<dbReference type="GO" id="GO:0046872">
    <property type="term" value="F:metal ion binding"/>
    <property type="evidence" value="ECO:0007669"/>
    <property type="project" value="UniProtKB-KW"/>
</dbReference>
<evidence type="ECO:0000256" key="2">
    <source>
        <dbReference type="ARBA" id="ARBA00022598"/>
    </source>
</evidence>